<feature type="region of interest" description="Disordered" evidence="7">
    <location>
        <begin position="215"/>
        <end position="257"/>
    </location>
</feature>
<dbReference type="Gene3D" id="1.20.1250.40">
    <property type="match status" value="1"/>
</dbReference>
<dbReference type="PANTHER" id="PTHR15561">
    <property type="entry name" value="CALCITONIN GENE-RELATED PEPTIDE-RECEPTOR COMPONENT PROTEIN"/>
    <property type="match status" value="1"/>
</dbReference>
<comment type="similarity">
    <text evidence="2">Belongs to the eukaryotic RPC9 RNA polymerase subunit family.</text>
</comment>
<keyword evidence="4" id="KW-0240">DNA-directed RNA polymerase</keyword>
<feature type="region of interest" description="Disordered" evidence="7">
    <location>
        <begin position="75"/>
        <end position="97"/>
    </location>
</feature>
<evidence type="ECO:0000313" key="10">
    <source>
        <dbReference type="Proteomes" id="UP001314170"/>
    </source>
</evidence>
<dbReference type="InterPro" id="IPR038324">
    <property type="entry name" value="Rpb4/RPC9_sf"/>
</dbReference>
<comment type="caution">
    <text evidence="9">The sequence shown here is derived from an EMBL/GenBank/DDBJ whole genome shotgun (WGS) entry which is preliminary data.</text>
</comment>
<evidence type="ECO:0000313" key="9">
    <source>
        <dbReference type="EMBL" id="CAK7354736.1"/>
    </source>
</evidence>
<dbReference type="Proteomes" id="UP001314170">
    <property type="component" value="Unassembled WGS sequence"/>
</dbReference>
<comment type="subcellular location">
    <subcellularLocation>
        <location evidence="1">Nucleus</location>
    </subcellularLocation>
</comment>
<evidence type="ECO:0000256" key="3">
    <source>
        <dbReference type="ARBA" id="ARBA00016672"/>
    </source>
</evidence>
<evidence type="ECO:0000256" key="4">
    <source>
        <dbReference type="ARBA" id="ARBA00022478"/>
    </source>
</evidence>
<evidence type="ECO:0000259" key="8">
    <source>
        <dbReference type="SMART" id="SM00657"/>
    </source>
</evidence>
<dbReference type="InterPro" id="IPR005574">
    <property type="entry name" value="Rpb4/RPC9"/>
</dbReference>
<dbReference type="GO" id="GO:0000166">
    <property type="term" value="F:nucleotide binding"/>
    <property type="evidence" value="ECO:0007669"/>
    <property type="project" value="InterPro"/>
</dbReference>
<feature type="compositionally biased region" description="Acidic residues" evidence="7">
    <location>
        <begin position="228"/>
        <end position="257"/>
    </location>
</feature>
<dbReference type="FunFam" id="1.20.1250.40:FF:000008">
    <property type="entry name" value="RNA polymerase II, Rpb4, core protein"/>
    <property type="match status" value="1"/>
</dbReference>
<dbReference type="GO" id="GO:0006384">
    <property type="term" value="P:transcription initiation at RNA polymerase III promoter"/>
    <property type="evidence" value="ECO:0007669"/>
    <property type="project" value="InterPro"/>
</dbReference>
<organism evidence="9 10">
    <name type="scientific">Dovyalis caffra</name>
    <dbReference type="NCBI Taxonomy" id="77055"/>
    <lineage>
        <taxon>Eukaryota</taxon>
        <taxon>Viridiplantae</taxon>
        <taxon>Streptophyta</taxon>
        <taxon>Embryophyta</taxon>
        <taxon>Tracheophyta</taxon>
        <taxon>Spermatophyta</taxon>
        <taxon>Magnoliopsida</taxon>
        <taxon>eudicotyledons</taxon>
        <taxon>Gunneridae</taxon>
        <taxon>Pentapetalae</taxon>
        <taxon>rosids</taxon>
        <taxon>fabids</taxon>
        <taxon>Malpighiales</taxon>
        <taxon>Salicaceae</taxon>
        <taxon>Flacourtieae</taxon>
        <taxon>Dovyalis</taxon>
    </lineage>
</organism>
<dbReference type="GO" id="GO:0005666">
    <property type="term" value="C:RNA polymerase III complex"/>
    <property type="evidence" value="ECO:0007669"/>
    <property type="project" value="InterPro"/>
</dbReference>
<accession>A0AAV1SN72</accession>
<evidence type="ECO:0000256" key="7">
    <source>
        <dbReference type="SAM" id="MobiDB-lite"/>
    </source>
</evidence>
<dbReference type="EMBL" id="CAWUPB010001195">
    <property type="protein sequence ID" value="CAK7354736.1"/>
    <property type="molecule type" value="Genomic_DNA"/>
</dbReference>
<feature type="domain" description="RNA polymerase Rpb4/RPC9 core" evidence="8">
    <location>
        <begin position="99"/>
        <end position="219"/>
    </location>
</feature>
<dbReference type="InterPro" id="IPR038846">
    <property type="entry name" value="RPC9"/>
</dbReference>
<dbReference type="SMART" id="SM00657">
    <property type="entry name" value="RPOL4c"/>
    <property type="match status" value="1"/>
</dbReference>
<keyword evidence="6" id="KW-0539">Nucleus</keyword>
<keyword evidence="10" id="KW-1185">Reference proteome</keyword>
<keyword evidence="5" id="KW-0804">Transcription</keyword>
<gene>
    <name evidence="9" type="ORF">DCAF_LOCUS25313</name>
</gene>
<reference evidence="9 10" key="1">
    <citation type="submission" date="2024-01" db="EMBL/GenBank/DDBJ databases">
        <authorList>
            <person name="Waweru B."/>
        </authorList>
    </citation>
    <scope>NUCLEOTIDE SEQUENCE [LARGE SCALE GENOMIC DNA]</scope>
</reference>
<evidence type="ECO:0000256" key="5">
    <source>
        <dbReference type="ARBA" id="ARBA00023163"/>
    </source>
</evidence>
<dbReference type="InterPro" id="IPR010997">
    <property type="entry name" value="HRDC-like_sf"/>
</dbReference>
<protein>
    <recommendedName>
        <fullName evidence="3">DNA-directed RNA polymerase III subunit RPC9</fullName>
    </recommendedName>
</protein>
<dbReference type="Pfam" id="PF03874">
    <property type="entry name" value="RNA_pol_Rpb4"/>
    <property type="match status" value="1"/>
</dbReference>
<name>A0AAV1SN72_9ROSI</name>
<sequence>MHVRDRDRETSSIIPKQSRVTLYHLCTITTKLSCASESFLTAIYLPFHRVENAQKQELKNSTAYNDDDTLYRQLTPSPSASYNSSGESNSPLTTTPLSMKIKNPNAGALTNFEVLDFLRSRGASKDVSRVLAPVATSEYKVYDYLVDTPACNQTREKIIEFVERCKKYDLAKAEVLNIINIRPSQTVEIYTIIEELEARFEMPVIEELVELVEEVLPPPPGQQKAEGGTDENEEEHGDGEENNEENEAADEEEPEAS</sequence>
<evidence type="ECO:0000256" key="6">
    <source>
        <dbReference type="ARBA" id="ARBA00023242"/>
    </source>
</evidence>
<evidence type="ECO:0000256" key="1">
    <source>
        <dbReference type="ARBA" id="ARBA00004123"/>
    </source>
</evidence>
<evidence type="ECO:0000256" key="2">
    <source>
        <dbReference type="ARBA" id="ARBA00006898"/>
    </source>
</evidence>
<dbReference type="InterPro" id="IPR006590">
    <property type="entry name" value="RNA_pol_Rpb4/RPC9_core"/>
</dbReference>
<dbReference type="SUPFAM" id="SSF47819">
    <property type="entry name" value="HRDC-like"/>
    <property type="match status" value="1"/>
</dbReference>
<proteinExistence type="inferred from homology"/>
<dbReference type="PANTHER" id="PTHR15561:SF0">
    <property type="entry name" value="DNA-DIRECTED RNA POLYMERASE III SUBUNIT RPC9"/>
    <property type="match status" value="1"/>
</dbReference>
<feature type="compositionally biased region" description="Low complexity" evidence="7">
    <location>
        <begin position="76"/>
        <end position="91"/>
    </location>
</feature>
<dbReference type="AlphaFoldDB" id="A0AAV1SN72"/>